<name>A0ABQ9ECN6_TEGGR</name>
<proteinExistence type="predicted"/>
<comment type="caution">
    <text evidence="1">The sequence shown here is derived from an EMBL/GenBank/DDBJ whole genome shotgun (WGS) entry which is preliminary data.</text>
</comment>
<evidence type="ECO:0000313" key="2">
    <source>
        <dbReference type="Proteomes" id="UP001217089"/>
    </source>
</evidence>
<gene>
    <name evidence="1" type="ORF">KUTeg_019326</name>
</gene>
<dbReference type="Proteomes" id="UP001217089">
    <property type="component" value="Unassembled WGS sequence"/>
</dbReference>
<organism evidence="1 2">
    <name type="scientific">Tegillarca granosa</name>
    <name type="common">Malaysian cockle</name>
    <name type="synonym">Anadara granosa</name>
    <dbReference type="NCBI Taxonomy" id="220873"/>
    <lineage>
        <taxon>Eukaryota</taxon>
        <taxon>Metazoa</taxon>
        <taxon>Spiralia</taxon>
        <taxon>Lophotrochozoa</taxon>
        <taxon>Mollusca</taxon>
        <taxon>Bivalvia</taxon>
        <taxon>Autobranchia</taxon>
        <taxon>Pteriomorphia</taxon>
        <taxon>Arcoida</taxon>
        <taxon>Arcoidea</taxon>
        <taxon>Arcidae</taxon>
        <taxon>Tegillarca</taxon>
    </lineage>
</organism>
<sequence>MYKYIKIFYQYTLRIFIECERILGKEGFEKAYNYLKKARYDSMNTEDKSEEDIMQGLRQFVKNPSDCFLVDQLLFLEEQAHVGKGGNRSIMKTVTEYITYYIFSGCVKVICRMTIKLGKLQVLDLPVH</sequence>
<keyword evidence="2" id="KW-1185">Reference proteome</keyword>
<evidence type="ECO:0000313" key="1">
    <source>
        <dbReference type="EMBL" id="KAJ8302930.1"/>
    </source>
</evidence>
<accession>A0ABQ9ECN6</accession>
<protein>
    <submittedName>
        <fullName evidence="1">Uncharacterized protein</fullName>
    </submittedName>
</protein>
<dbReference type="EMBL" id="JARBDR010000917">
    <property type="protein sequence ID" value="KAJ8302930.1"/>
    <property type="molecule type" value="Genomic_DNA"/>
</dbReference>
<reference evidence="1 2" key="1">
    <citation type="submission" date="2022-12" db="EMBL/GenBank/DDBJ databases">
        <title>Chromosome-level genome of Tegillarca granosa.</title>
        <authorList>
            <person name="Kim J."/>
        </authorList>
    </citation>
    <scope>NUCLEOTIDE SEQUENCE [LARGE SCALE GENOMIC DNA]</scope>
    <source>
        <strain evidence="1">Teg-2019</strain>
        <tissue evidence="1">Adductor muscle</tissue>
    </source>
</reference>